<evidence type="ECO:0000313" key="3">
    <source>
        <dbReference type="Proteomes" id="UP000179807"/>
    </source>
</evidence>
<sequence>MHEALTLLISNGAVIDAKAVKYAFELNDIESARILIANTDDEKLAKEYNKMGFEIAQNFDDPSLELMLLSNPPLESALGIEFIKQLYNRLNSEITAVSTKMKNDKSNIPKLIQEINVTNHRLFLFSKLINMKIESLSSELDVIVEQAQGAFENPETDKTVRSIIQSWSDKLNETNKTLETLRQRIVTPNGVKIYEKWHTVIEKRKEFIENLLDHGIEENLSLKKIDEQKIRIENELKKTKQFASAEPERLKFKHSIVDFINDIENNVDEVAGNKKDEVLQIISLIREEINIPHESHKPPRKPSTSRLSRGEKISTSSSNIAHEARSSHSSVARKRNRP</sequence>
<dbReference type="VEuPathDB" id="TrichDB:TRFO_10697"/>
<feature type="region of interest" description="Disordered" evidence="1">
    <location>
        <begin position="290"/>
        <end position="338"/>
    </location>
</feature>
<evidence type="ECO:0000256" key="1">
    <source>
        <dbReference type="SAM" id="MobiDB-lite"/>
    </source>
</evidence>
<dbReference type="Proteomes" id="UP000179807">
    <property type="component" value="Unassembled WGS sequence"/>
</dbReference>
<dbReference type="EMBL" id="MLAK01001271">
    <property type="protein sequence ID" value="OHS95004.1"/>
    <property type="molecule type" value="Genomic_DNA"/>
</dbReference>
<reference evidence="2" key="1">
    <citation type="submission" date="2016-10" db="EMBL/GenBank/DDBJ databases">
        <authorList>
            <person name="Benchimol M."/>
            <person name="Almeida L.G."/>
            <person name="Vasconcelos A.T."/>
            <person name="Perreira-Neves A."/>
            <person name="Rosa I.A."/>
            <person name="Tasca T."/>
            <person name="Bogo M.R."/>
            <person name="de Souza W."/>
        </authorList>
    </citation>
    <scope>NUCLEOTIDE SEQUENCE [LARGE SCALE GENOMIC DNA]</scope>
    <source>
        <strain evidence="2">K</strain>
    </source>
</reference>
<comment type="caution">
    <text evidence="2">The sequence shown here is derived from an EMBL/GenBank/DDBJ whole genome shotgun (WGS) entry which is preliminary data.</text>
</comment>
<dbReference type="GeneID" id="94830316"/>
<dbReference type="OrthoDB" id="10598766at2759"/>
<organism evidence="2 3">
    <name type="scientific">Tritrichomonas foetus</name>
    <dbReference type="NCBI Taxonomy" id="1144522"/>
    <lineage>
        <taxon>Eukaryota</taxon>
        <taxon>Metamonada</taxon>
        <taxon>Parabasalia</taxon>
        <taxon>Tritrichomonadida</taxon>
        <taxon>Tritrichomonadidae</taxon>
        <taxon>Tritrichomonas</taxon>
    </lineage>
</organism>
<accession>A0A1J4JCK4</accession>
<feature type="compositionally biased region" description="Polar residues" evidence="1">
    <location>
        <begin position="302"/>
        <end position="320"/>
    </location>
</feature>
<name>A0A1J4JCK4_9EUKA</name>
<evidence type="ECO:0000313" key="2">
    <source>
        <dbReference type="EMBL" id="OHS95004.1"/>
    </source>
</evidence>
<keyword evidence="3" id="KW-1185">Reference proteome</keyword>
<proteinExistence type="predicted"/>
<protein>
    <submittedName>
        <fullName evidence="2">Uncharacterized protein</fullName>
    </submittedName>
</protein>
<gene>
    <name evidence="2" type="ORF">TRFO_10697</name>
</gene>
<dbReference type="AlphaFoldDB" id="A0A1J4JCK4"/>
<dbReference type="RefSeq" id="XP_068348141.1">
    <property type="nucleotide sequence ID" value="XM_068495612.1"/>
</dbReference>